<dbReference type="PANTHER" id="PTHR45168:SF3">
    <property type="entry name" value="DNAJ HEAT SHOCK PROTEIN FAMILY (HSP40) MEMBER B2"/>
    <property type="match status" value="1"/>
</dbReference>
<dbReference type="Gene3D" id="1.20.1070.10">
    <property type="entry name" value="Rhodopsin 7-helix transmembrane proteins"/>
    <property type="match status" value="1"/>
</dbReference>
<feature type="compositionally biased region" description="Basic residues" evidence="6">
    <location>
        <begin position="459"/>
        <end position="487"/>
    </location>
</feature>
<dbReference type="InterPro" id="IPR017452">
    <property type="entry name" value="GPCR_Rhodpsn_7TM"/>
</dbReference>
<dbReference type="Pfam" id="PF00226">
    <property type="entry name" value="DnaJ"/>
    <property type="match status" value="1"/>
</dbReference>
<dbReference type="InterPro" id="IPR043183">
    <property type="entry name" value="DNJB2/6-like"/>
</dbReference>
<dbReference type="EMBL" id="CAJNOC010002481">
    <property type="protein sequence ID" value="CAF0935789.1"/>
    <property type="molecule type" value="Genomic_DNA"/>
</dbReference>
<evidence type="ECO:0000256" key="4">
    <source>
        <dbReference type="ARBA" id="ARBA00023136"/>
    </source>
</evidence>
<accession>A0A814C257</accession>
<feature type="region of interest" description="Disordered" evidence="6">
    <location>
        <begin position="447"/>
        <end position="488"/>
    </location>
</feature>
<dbReference type="PRINTS" id="PR00625">
    <property type="entry name" value="JDOMAIN"/>
</dbReference>
<feature type="transmembrane region" description="Helical" evidence="7">
    <location>
        <begin position="43"/>
        <end position="62"/>
    </location>
</feature>
<evidence type="ECO:0000256" key="3">
    <source>
        <dbReference type="ARBA" id="ARBA00022989"/>
    </source>
</evidence>
<dbReference type="Pfam" id="PF00001">
    <property type="entry name" value="7tm_1"/>
    <property type="match status" value="1"/>
</dbReference>
<dbReference type="PROSITE" id="PS50076">
    <property type="entry name" value="DNAJ_2"/>
    <property type="match status" value="1"/>
</dbReference>
<keyword evidence="3 7" id="KW-1133">Transmembrane helix</keyword>
<dbReference type="SUPFAM" id="SSF46565">
    <property type="entry name" value="Chaperone J-domain"/>
    <property type="match status" value="1"/>
</dbReference>
<evidence type="ECO:0000256" key="2">
    <source>
        <dbReference type="ARBA" id="ARBA00022692"/>
    </source>
</evidence>
<protein>
    <submittedName>
        <fullName evidence="10">Uncharacterized protein</fullName>
    </submittedName>
</protein>
<dbReference type="GO" id="GO:0016020">
    <property type="term" value="C:membrane"/>
    <property type="evidence" value="ECO:0007669"/>
    <property type="project" value="UniProtKB-SubCell"/>
</dbReference>
<dbReference type="GO" id="GO:0051082">
    <property type="term" value="F:unfolded protein binding"/>
    <property type="evidence" value="ECO:0007669"/>
    <property type="project" value="InterPro"/>
</dbReference>
<dbReference type="SMART" id="SM00271">
    <property type="entry name" value="DnaJ"/>
    <property type="match status" value="1"/>
</dbReference>
<keyword evidence="11" id="KW-1185">Reference proteome</keyword>
<dbReference type="CDD" id="cd06257">
    <property type="entry name" value="DnaJ"/>
    <property type="match status" value="1"/>
</dbReference>
<feature type="transmembrane region" description="Helical" evidence="7">
    <location>
        <begin position="237"/>
        <end position="265"/>
    </location>
</feature>
<feature type="transmembrane region" description="Helical" evidence="7">
    <location>
        <begin position="127"/>
        <end position="150"/>
    </location>
</feature>
<dbReference type="OrthoDB" id="10250354at2759"/>
<keyword evidence="4 7" id="KW-0472">Membrane</keyword>
<name>A0A814C257_9BILA</name>
<organism evidence="10 11">
    <name type="scientific">Brachionus calyciflorus</name>
    <dbReference type="NCBI Taxonomy" id="104777"/>
    <lineage>
        <taxon>Eukaryota</taxon>
        <taxon>Metazoa</taxon>
        <taxon>Spiralia</taxon>
        <taxon>Gnathifera</taxon>
        <taxon>Rotifera</taxon>
        <taxon>Eurotatoria</taxon>
        <taxon>Monogononta</taxon>
        <taxon>Pseudotrocha</taxon>
        <taxon>Ploima</taxon>
        <taxon>Brachionidae</taxon>
        <taxon>Brachionus</taxon>
    </lineage>
</organism>
<dbReference type="InterPro" id="IPR000276">
    <property type="entry name" value="GPCR_Rhodpsn"/>
</dbReference>
<evidence type="ECO:0000256" key="6">
    <source>
        <dbReference type="SAM" id="MobiDB-lite"/>
    </source>
</evidence>
<proteinExistence type="predicted"/>
<feature type="transmembrane region" description="Helical" evidence="7">
    <location>
        <begin position="179"/>
        <end position="201"/>
    </location>
</feature>
<dbReference type="AlphaFoldDB" id="A0A814C257"/>
<dbReference type="PANTHER" id="PTHR45168">
    <property type="entry name" value="DNAJ HOMOLOG SUBFAMILY B MEMBER 2"/>
    <property type="match status" value="1"/>
</dbReference>
<evidence type="ECO:0000259" key="9">
    <source>
        <dbReference type="PROSITE" id="PS50262"/>
    </source>
</evidence>
<comment type="caution">
    <text evidence="10">The sequence shown here is derived from an EMBL/GenBank/DDBJ whole genome shotgun (WGS) entry which is preliminary data.</text>
</comment>
<dbReference type="GO" id="GO:0004930">
    <property type="term" value="F:G protein-coupled receptor activity"/>
    <property type="evidence" value="ECO:0007669"/>
    <property type="project" value="InterPro"/>
</dbReference>
<comment type="subcellular location">
    <subcellularLocation>
        <location evidence="1">Membrane</location>
    </subcellularLocation>
</comment>
<dbReference type="InterPro" id="IPR018253">
    <property type="entry name" value="DnaJ_domain_CS"/>
</dbReference>
<dbReference type="PROSITE" id="PS00636">
    <property type="entry name" value="DNAJ_1"/>
    <property type="match status" value="1"/>
</dbReference>
<feature type="transmembrane region" description="Helical" evidence="7">
    <location>
        <begin position="12"/>
        <end position="37"/>
    </location>
</feature>
<dbReference type="InterPro" id="IPR036869">
    <property type="entry name" value="J_dom_sf"/>
</dbReference>
<reference evidence="10" key="1">
    <citation type="submission" date="2021-02" db="EMBL/GenBank/DDBJ databases">
        <authorList>
            <person name="Nowell W R."/>
        </authorList>
    </citation>
    <scope>NUCLEOTIDE SEQUENCE</scope>
    <source>
        <strain evidence="10">Ploen Becks lab</strain>
    </source>
</reference>
<dbReference type="PROSITE" id="PS50262">
    <property type="entry name" value="G_PROTEIN_RECEP_F1_2"/>
    <property type="match status" value="1"/>
</dbReference>
<keyword evidence="2 7" id="KW-0812">Transmembrane</keyword>
<evidence type="ECO:0000259" key="8">
    <source>
        <dbReference type="PROSITE" id="PS50076"/>
    </source>
</evidence>
<feature type="transmembrane region" description="Helical" evidence="7">
    <location>
        <begin position="271"/>
        <end position="297"/>
    </location>
</feature>
<feature type="compositionally biased region" description="Low complexity" evidence="6">
    <location>
        <begin position="380"/>
        <end position="392"/>
    </location>
</feature>
<evidence type="ECO:0000256" key="5">
    <source>
        <dbReference type="ARBA" id="ARBA00023186"/>
    </source>
</evidence>
<keyword evidence="5" id="KW-0143">Chaperone</keyword>
<evidence type="ECO:0000256" key="7">
    <source>
        <dbReference type="SAM" id="Phobius"/>
    </source>
</evidence>
<dbReference type="GO" id="GO:0030544">
    <property type="term" value="F:Hsp70 protein binding"/>
    <property type="evidence" value="ECO:0007669"/>
    <property type="project" value="InterPro"/>
</dbReference>
<dbReference type="SUPFAM" id="SSF81321">
    <property type="entry name" value="Family A G protein-coupled receptor-like"/>
    <property type="match status" value="1"/>
</dbReference>
<feature type="domain" description="G-protein coupled receptors family 1 profile" evidence="9">
    <location>
        <begin position="23"/>
        <end position="298"/>
    </location>
</feature>
<gene>
    <name evidence="10" type="ORF">OXX778_LOCUS13153</name>
</gene>
<dbReference type="Gene3D" id="1.10.287.110">
    <property type="entry name" value="DnaJ domain"/>
    <property type="match status" value="1"/>
</dbReference>
<evidence type="ECO:0000313" key="11">
    <source>
        <dbReference type="Proteomes" id="UP000663879"/>
    </source>
</evidence>
<sequence length="576" mass="67533">MVQIKILIQQILAYYGILLIVFGTLSNILSFCICFKLRKNPTFTFLSILSITNIFTIFHWNFDYIMRYLFGIDWLNFNIIICKLFNFIQYSSSQSSAWILVLISVEQLLSVRFKLWRSKYFSRRKALLTVICLVGLIFLINSNILVFLGYQQEINGTLVDFCFNGNITDYATYYGYFHLVSYSLMPFVILTISNFLLFIYCNKSRRKVFQNFKLGEDSVSTNNTSLKVNKNNKAHTALTFSIIKTCVLFVLMTMPNAVVSLMYAYLYDTEYGLLVIRIGDLLSFTFHGFNFFINLFVNRRFRKMSPRCYYEILELKKNATEQDIKKSYRKLALKWHPDKNPSNQKEAEVKFKEISEAYEVLSDKTKREMYDKYGREGMESRTNSNQSSSSSRRSYRPEFDFDPFDNFPFGRRGFTFRSPQEIFEEFFGTSNIFDLFDDSSLFGHRSFRRRDSRDSPNQPKRHRTTHSTRDPHHHLHHHHHHHAHHLNPHFPSTSLMQSIFGFPEFGHNIMSFTSFSQPDTSMVKSTSKSTRVVNGKKFVTTKIIENGVETVITEEDGVLKSRTVNGIPQSLEYRSK</sequence>
<evidence type="ECO:0000313" key="10">
    <source>
        <dbReference type="EMBL" id="CAF0935789.1"/>
    </source>
</evidence>
<dbReference type="Proteomes" id="UP000663879">
    <property type="component" value="Unassembled WGS sequence"/>
</dbReference>
<feature type="region of interest" description="Disordered" evidence="6">
    <location>
        <begin position="374"/>
        <end position="397"/>
    </location>
</feature>
<evidence type="ECO:0000256" key="1">
    <source>
        <dbReference type="ARBA" id="ARBA00004370"/>
    </source>
</evidence>
<dbReference type="InterPro" id="IPR001623">
    <property type="entry name" value="DnaJ_domain"/>
</dbReference>
<feature type="domain" description="J" evidence="8">
    <location>
        <begin position="308"/>
        <end position="374"/>
    </location>
</feature>